<protein>
    <submittedName>
        <fullName evidence="2">DsbA family protein</fullName>
    </submittedName>
</protein>
<feature type="domain" description="DSBA-like thioredoxin" evidence="1">
    <location>
        <begin position="4"/>
        <end position="202"/>
    </location>
</feature>
<dbReference type="EMBL" id="JAKOEM010000034">
    <property type="protein sequence ID" value="MCG6560701.1"/>
    <property type="molecule type" value="Genomic_DNA"/>
</dbReference>
<reference evidence="2" key="1">
    <citation type="submission" date="2022-02" db="EMBL/GenBank/DDBJ databases">
        <title>The genome sequence of Ruegeria sp. 1NDH52C.</title>
        <authorList>
            <person name="Du J."/>
        </authorList>
    </citation>
    <scope>NUCLEOTIDE SEQUENCE</scope>
    <source>
        <strain evidence="2">1NDH52C</strain>
    </source>
</reference>
<dbReference type="Pfam" id="PF01323">
    <property type="entry name" value="DSBA"/>
    <property type="match status" value="1"/>
</dbReference>
<proteinExistence type="predicted"/>
<keyword evidence="3" id="KW-1185">Reference proteome</keyword>
<dbReference type="SUPFAM" id="SSF52833">
    <property type="entry name" value="Thioredoxin-like"/>
    <property type="match status" value="1"/>
</dbReference>
<dbReference type="InterPro" id="IPR036249">
    <property type="entry name" value="Thioredoxin-like_sf"/>
</dbReference>
<dbReference type="Proteomes" id="UP001165279">
    <property type="component" value="Unassembled WGS sequence"/>
</dbReference>
<comment type="caution">
    <text evidence="2">The sequence shown here is derived from an EMBL/GenBank/DDBJ whole genome shotgun (WGS) entry which is preliminary data.</text>
</comment>
<name>A0ABS9P2K1_9RHOB</name>
<dbReference type="PANTHER" id="PTHR42943">
    <property type="entry name" value="GLUTATHIONE S-TRANSFERASE KAPPA"/>
    <property type="match status" value="1"/>
</dbReference>
<dbReference type="PANTHER" id="PTHR42943:SF2">
    <property type="entry name" value="GLUTATHIONE S-TRANSFERASE KAPPA 1"/>
    <property type="match status" value="1"/>
</dbReference>
<dbReference type="RefSeq" id="WP_234163004.1">
    <property type="nucleotide sequence ID" value="NZ_JAKOEM010000034.1"/>
</dbReference>
<sequence length="211" mass="24361">MPKVAVWYSLQSDYCYFLLDRLLSLKESGTEIELRPVLGIVLRMPEATRNRGQLEQRYFETDTARTAEFLGLPYSYPDPSPIEFEPGSLWIAANKQPRIERLYRLWIGANRVGKGLPFLDKVGRGLWNGKNARWDTSSFLLDSMREIGCDHDRVLEDVDWDSASAELSANHSAMLDAGHWGVPLMVYENEPFYGQDRFDQLLWRMKRGPIV</sequence>
<dbReference type="InterPro" id="IPR051924">
    <property type="entry name" value="GST_Kappa/NadH"/>
</dbReference>
<evidence type="ECO:0000313" key="2">
    <source>
        <dbReference type="EMBL" id="MCG6560701.1"/>
    </source>
</evidence>
<gene>
    <name evidence="2" type="ORF">MB818_21060</name>
</gene>
<dbReference type="Gene3D" id="3.40.30.10">
    <property type="entry name" value="Glutaredoxin"/>
    <property type="match status" value="1"/>
</dbReference>
<evidence type="ECO:0000259" key="1">
    <source>
        <dbReference type="Pfam" id="PF01323"/>
    </source>
</evidence>
<dbReference type="InterPro" id="IPR001853">
    <property type="entry name" value="DSBA-like_thioredoxin_dom"/>
</dbReference>
<organism evidence="2 3">
    <name type="scientific">Ruegeria alba</name>
    <dbReference type="NCBI Taxonomy" id="2916756"/>
    <lineage>
        <taxon>Bacteria</taxon>
        <taxon>Pseudomonadati</taxon>
        <taxon>Pseudomonadota</taxon>
        <taxon>Alphaproteobacteria</taxon>
        <taxon>Rhodobacterales</taxon>
        <taxon>Roseobacteraceae</taxon>
        <taxon>Ruegeria</taxon>
    </lineage>
</organism>
<evidence type="ECO:0000313" key="3">
    <source>
        <dbReference type="Proteomes" id="UP001165279"/>
    </source>
</evidence>
<accession>A0ABS9P2K1</accession>